<keyword evidence="2" id="KW-1185">Reference proteome</keyword>
<name>A0AAV7FZA2_DENCH</name>
<dbReference type="Proteomes" id="UP000775213">
    <property type="component" value="Unassembled WGS sequence"/>
</dbReference>
<dbReference type="EMBL" id="JAGFBR010000019">
    <property type="protein sequence ID" value="KAH0449291.1"/>
    <property type="molecule type" value="Genomic_DNA"/>
</dbReference>
<accession>A0AAV7FZA2</accession>
<sequence>MARAMPAKRLEGGKAFTASLAYEDVNSSPAAGGSRRLCESLAVRFHAGSRILCYVKIWPLTALGKEHEAISHFFVLLSCALRELRGGRRRRHSRRRRSLRQWKLEPLPLGSLPFHHGRIFHYTFH</sequence>
<protein>
    <submittedName>
        <fullName evidence="1">Uncharacterized protein</fullName>
    </submittedName>
</protein>
<gene>
    <name evidence="1" type="ORF">IEQ34_023091</name>
</gene>
<dbReference type="AlphaFoldDB" id="A0AAV7FZA2"/>
<organism evidence="1 2">
    <name type="scientific">Dendrobium chrysotoxum</name>
    <name type="common">Orchid</name>
    <dbReference type="NCBI Taxonomy" id="161865"/>
    <lineage>
        <taxon>Eukaryota</taxon>
        <taxon>Viridiplantae</taxon>
        <taxon>Streptophyta</taxon>
        <taxon>Embryophyta</taxon>
        <taxon>Tracheophyta</taxon>
        <taxon>Spermatophyta</taxon>
        <taxon>Magnoliopsida</taxon>
        <taxon>Liliopsida</taxon>
        <taxon>Asparagales</taxon>
        <taxon>Orchidaceae</taxon>
        <taxon>Epidendroideae</taxon>
        <taxon>Malaxideae</taxon>
        <taxon>Dendrobiinae</taxon>
        <taxon>Dendrobium</taxon>
    </lineage>
</organism>
<evidence type="ECO:0000313" key="2">
    <source>
        <dbReference type="Proteomes" id="UP000775213"/>
    </source>
</evidence>
<reference evidence="1 2" key="1">
    <citation type="journal article" date="2021" name="Hortic Res">
        <title>Chromosome-scale assembly of the Dendrobium chrysotoxum genome enhances the understanding of orchid evolution.</title>
        <authorList>
            <person name="Zhang Y."/>
            <person name="Zhang G.Q."/>
            <person name="Zhang D."/>
            <person name="Liu X.D."/>
            <person name="Xu X.Y."/>
            <person name="Sun W.H."/>
            <person name="Yu X."/>
            <person name="Zhu X."/>
            <person name="Wang Z.W."/>
            <person name="Zhao X."/>
            <person name="Zhong W.Y."/>
            <person name="Chen H."/>
            <person name="Yin W.L."/>
            <person name="Huang T."/>
            <person name="Niu S.C."/>
            <person name="Liu Z.J."/>
        </authorList>
    </citation>
    <scope>NUCLEOTIDE SEQUENCE [LARGE SCALE GENOMIC DNA]</scope>
    <source>
        <strain evidence="1">Lindl</strain>
    </source>
</reference>
<comment type="caution">
    <text evidence="1">The sequence shown here is derived from an EMBL/GenBank/DDBJ whole genome shotgun (WGS) entry which is preliminary data.</text>
</comment>
<evidence type="ECO:0000313" key="1">
    <source>
        <dbReference type="EMBL" id="KAH0449291.1"/>
    </source>
</evidence>
<proteinExistence type="predicted"/>